<evidence type="ECO:0000256" key="4">
    <source>
        <dbReference type="SAM" id="Phobius"/>
    </source>
</evidence>
<dbReference type="SUPFAM" id="SSF48613">
    <property type="entry name" value="Heme oxygenase-like"/>
    <property type="match status" value="1"/>
</dbReference>
<keyword evidence="3" id="KW-0408">Iron</keyword>
<dbReference type="InterPro" id="IPR016053">
    <property type="entry name" value="Haem_Oase-like"/>
</dbReference>
<accession>A0ABN8WNQ4</accession>
<dbReference type="CDD" id="cd19165">
    <property type="entry name" value="HemeO"/>
    <property type="match status" value="1"/>
</dbReference>
<dbReference type="PANTHER" id="PTHR10720">
    <property type="entry name" value="HEME OXYGENASE"/>
    <property type="match status" value="1"/>
</dbReference>
<proteinExistence type="predicted"/>
<gene>
    <name evidence="5" type="primary">SUVZ12G2440</name>
    <name evidence="5" type="ORF">SUVZ_12G2440</name>
</gene>
<dbReference type="Gene3D" id="1.20.910.10">
    <property type="entry name" value="Heme oxygenase-like"/>
    <property type="match status" value="1"/>
</dbReference>
<evidence type="ECO:0000256" key="1">
    <source>
        <dbReference type="ARBA" id="ARBA00022617"/>
    </source>
</evidence>
<protein>
    <recommendedName>
        <fullName evidence="7">Heme oxygenase</fullName>
    </recommendedName>
</protein>
<dbReference type="Proteomes" id="UP001162085">
    <property type="component" value="Chromosome 12"/>
</dbReference>
<reference evidence="5" key="1">
    <citation type="submission" date="2022-10" db="EMBL/GenBank/DDBJ databases">
        <authorList>
            <person name="Byrne P K."/>
        </authorList>
    </citation>
    <scope>NUCLEOTIDE SEQUENCE</scope>
    <source>
        <strain evidence="5">ZP964</strain>
    </source>
</reference>
<keyword evidence="4" id="KW-1133">Transmembrane helix</keyword>
<dbReference type="InterPro" id="IPR016084">
    <property type="entry name" value="Haem_Oase-like_multi-hlx"/>
</dbReference>
<dbReference type="Pfam" id="PF01126">
    <property type="entry name" value="Heme_oxygenase"/>
    <property type="match status" value="1"/>
</dbReference>
<keyword evidence="1" id="KW-0349">Heme</keyword>
<keyword evidence="4" id="KW-0472">Membrane</keyword>
<feature type="transmembrane region" description="Helical" evidence="4">
    <location>
        <begin position="293"/>
        <end position="314"/>
    </location>
</feature>
<keyword evidence="4" id="KW-0812">Transmembrane</keyword>
<evidence type="ECO:0008006" key="7">
    <source>
        <dbReference type="Google" id="ProtNLM"/>
    </source>
</evidence>
<evidence type="ECO:0000256" key="3">
    <source>
        <dbReference type="ARBA" id="ARBA00023004"/>
    </source>
</evidence>
<dbReference type="PANTHER" id="PTHR10720:SF0">
    <property type="entry name" value="HEME OXYGENASE"/>
    <property type="match status" value="1"/>
</dbReference>
<dbReference type="PIRSF" id="PIRSF000343">
    <property type="entry name" value="Haem_Oase"/>
    <property type="match status" value="1"/>
</dbReference>
<evidence type="ECO:0000313" key="6">
    <source>
        <dbReference type="Proteomes" id="UP001162085"/>
    </source>
</evidence>
<dbReference type="EMBL" id="OX365939">
    <property type="protein sequence ID" value="CAI4047725.1"/>
    <property type="molecule type" value="Genomic_DNA"/>
</dbReference>
<dbReference type="InterPro" id="IPR002051">
    <property type="entry name" value="Haem_Oase"/>
</dbReference>
<organism evidence="5 6">
    <name type="scientific">Saccharomyces uvarum</name>
    <name type="common">Yeast</name>
    <name type="synonym">Saccharomyces bayanus var. uvarum</name>
    <dbReference type="NCBI Taxonomy" id="230603"/>
    <lineage>
        <taxon>Eukaryota</taxon>
        <taxon>Fungi</taxon>
        <taxon>Dikarya</taxon>
        <taxon>Ascomycota</taxon>
        <taxon>Saccharomycotina</taxon>
        <taxon>Saccharomycetes</taxon>
        <taxon>Saccharomycetales</taxon>
        <taxon>Saccharomycetaceae</taxon>
        <taxon>Saccharomyces</taxon>
    </lineage>
</organism>
<keyword evidence="6" id="KW-1185">Reference proteome</keyword>
<name>A0ABN8WNQ4_SACUV</name>
<evidence type="ECO:0000313" key="5">
    <source>
        <dbReference type="EMBL" id="CAI4047725.1"/>
    </source>
</evidence>
<sequence length="322" mass="37586">MEDSTSTSTSTIIPSPTDIGALANRINFHTRDAHNKINTFMGIKMAIAMRHGFIYRQGILAYYYVFDAIEQEIDRLLHDAVSENELQASAILKQFWLEDFRRSTQIYKDLKLLYSNTFKSTESLNEFLATFEKPPLLQQFVDDIHDNIRREPCTILSYCHVLYLALFAGGKLIRSNLYRRLGLFPNFEKLTQKELVKKGTNFFTFSELGPTEETRLKWEYKKNYELATRTELTEAQKLKIISVAEGIFDWNFNIVAEIGELNRRELMSKFSFKCVTYVYEEWMFNKGSASRKAFSTTVLLILSITAVWVLYYFVRQNFLSVV</sequence>
<keyword evidence="2" id="KW-0479">Metal-binding</keyword>
<evidence type="ECO:0000256" key="2">
    <source>
        <dbReference type="ARBA" id="ARBA00022723"/>
    </source>
</evidence>